<reference evidence="1 2" key="1">
    <citation type="submission" date="2017-03" db="EMBL/GenBank/DDBJ databases">
        <title>Genome of the blue death feigning beetle - Asbolus verrucosus.</title>
        <authorList>
            <person name="Rider S.D."/>
        </authorList>
    </citation>
    <scope>NUCLEOTIDE SEQUENCE [LARGE SCALE GENOMIC DNA]</scope>
    <source>
        <strain evidence="1">Butters</strain>
        <tissue evidence="1">Head and leg muscle</tissue>
    </source>
</reference>
<gene>
    <name evidence="1" type="ORF">BDFB_002529</name>
</gene>
<dbReference type="Proteomes" id="UP000292052">
    <property type="component" value="Unassembled WGS sequence"/>
</dbReference>
<proteinExistence type="predicted"/>
<dbReference type="AlphaFoldDB" id="A0A482VMY4"/>
<evidence type="ECO:0000313" key="2">
    <source>
        <dbReference type="Proteomes" id="UP000292052"/>
    </source>
</evidence>
<comment type="caution">
    <text evidence="1">The sequence shown here is derived from an EMBL/GenBank/DDBJ whole genome shotgun (WGS) entry which is preliminary data.</text>
</comment>
<evidence type="ECO:0000313" key="1">
    <source>
        <dbReference type="EMBL" id="RZC34064.1"/>
    </source>
</evidence>
<keyword evidence="2" id="KW-1185">Reference proteome</keyword>
<organism evidence="1 2">
    <name type="scientific">Asbolus verrucosus</name>
    <name type="common">Desert ironclad beetle</name>
    <dbReference type="NCBI Taxonomy" id="1661398"/>
    <lineage>
        <taxon>Eukaryota</taxon>
        <taxon>Metazoa</taxon>
        <taxon>Ecdysozoa</taxon>
        <taxon>Arthropoda</taxon>
        <taxon>Hexapoda</taxon>
        <taxon>Insecta</taxon>
        <taxon>Pterygota</taxon>
        <taxon>Neoptera</taxon>
        <taxon>Endopterygota</taxon>
        <taxon>Coleoptera</taxon>
        <taxon>Polyphaga</taxon>
        <taxon>Cucujiformia</taxon>
        <taxon>Tenebrionidae</taxon>
        <taxon>Pimeliinae</taxon>
        <taxon>Asbolus</taxon>
    </lineage>
</organism>
<accession>A0A482VMY4</accession>
<dbReference type="EMBL" id="QDEB01083327">
    <property type="protein sequence ID" value="RZC34064.1"/>
    <property type="molecule type" value="Genomic_DNA"/>
</dbReference>
<sequence>MLCASLISGKLTQICGGRAAAGGGGRRSCGCAVRAVTWPHKSGNAERGDGDRSG</sequence>
<protein>
    <submittedName>
        <fullName evidence="1">Uncharacterized protein</fullName>
    </submittedName>
</protein>
<name>A0A482VMY4_ASBVE</name>